<dbReference type="PANTHER" id="PTHR10337">
    <property type="entry name" value="SHC TRANSFORMING PROTEIN"/>
    <property type="match status" value="1"/>
</dbReference>
<dbReference type="Pfam" id="PF00017">
    <property type="entry name" value="SH2"/>
    <property type="match status" value="1"/>
</dbReference>
<keyword evidence="1 2" id="KW-0727">SH2 domain</keyword>
<feature type="domain" description="SH2" evidence="5">
    <location>
        <begin position="444"/>
        <end position="535"/>
    </location>
</feature>
<dbReference type="SUPFAM" id="SSF55550">
    <property type="entry name" value="SH2 domain"/>
    <property type="match status" value="1"/>
</dbReference>
<organism evidence="6 7">
    <name type="scientific">Porites evermanni</name>
    <dbReference type="NCBI Taxonomy" id="104178"/>
    <lineage>
        <taxon>Eukaryota</taxon>
        <taxon>Metazoa</taxon>
        <taxon>Cnidaria</taxon>
        <taxon>Anthozoa</taxon>
        <taxon>Hexacorallia</taxon>
        <taxon>Scleractinia</taxon>
        <taxon>Fungiina</taxon>
        <taxon>Poritidae</taxon>
        <taxon>Porites</taxon>
    </lineage>
</organism>
<evidence type="ECO:0000259" key="4">
    <source>
        <dbReference type="PROSITE" id="PS01179"/>
    </source>
</evidence>
<dbReference type="Proteomes" id="UP001159427">
    <property type="component" value="Unassembled WGS sequence"/>
</dbReference>
<dbReference type="InterPro" id="IPR036860">
    <property type="entry name" value="SH2_dom_sf"/>
</dbReference>
<keyword evidence="7" id="KW-1185">Reference proteome</keyword>
<dbReference type="EMBL" id="CALNXI010000214">
    <property type="protein sequence ID" value="CAH3022328.1"/>
    <property type="molecule type" value="Genomic_DNA"/>
</dbReference>
<sequence length="538" mass="58968">MFGRKKPTDPSAEWTKTGSFVHKPKRGWLHSDNSLMEGGVCYAVKYVGCLQVLKSMRTLQYDMRQQVTREAILRCSEAAGYHLGRRKKAAKNIQKLLGDVPGMGHSGMSVNMMVSSEGIKLTSIENGRVIANHDMQGISFASGGEKDCIDMIGYVAKDSINGRAFFVVCCCGGFAFQLSSDIRFYYIDTSVLLENIPLVKFIKPTSGTRMYKPGLTTVRQFTVFNLLQLPSTYQTANANPGGYMALRSNATGGFDTYDNPNKASVGHGYDVPRSSKTYTNRQMPAGISDYDNALATSGAFGNRNGIAGQTASLPFAAGPCYEDPDKVAFYENPLAAPKVPQRNDSLEEHPGDPKDSSLYDNPNSPMDGSEGWAMFDREVQPPPQPPPSVATNPASQDYMSPQAAKKKPPPKPKPYAASRSVKQELPAVSETTAQEPIPLEMEVWYHGPMSRAEAELLLEDEGDFLVRESKSKAGQYVLSGVQNSQPRHLLLVDPQGKVRTKDREFSSVQELVEYHLKNSLPIISSGSQVTISNPVLKH</sequence>
<dbReference type="CDD" id="cd01209">
    <property type="entry name" value="PTB_Shc"/>
    <property type="match status" value="1"/>
</dbReference>
<evidence type="ECO:0000256" key="1">
    <source>
        <dbReference type="ARBA" id="ARBA00022999"/>
    </source>
</evidence>
<name>A0ABN8M3K0_9CNID</name>
<dbReference type="Gene3D" id="3.30.505.10">
    <property type="entry name" value="SH2 domain"/>
    <property type="match status" value="1"/>
</dbReference>
<dbReference type="SMART" id="SM00462">
    <property type="entry name" value="PTB"/>
    <property type="match status" value="1"/>
</dbReference>
<reference evidence="6 7" key="1">
    <citation type="submission" date="2022-05" db="EMBL/GenBank/DDBJ databases">
        <authorList>
            <consortium name="Genoscope - CEA"/>
            <person name="William W."/>
        </authorList>
    </citation>
    <scope>NUCLEOTIDE SEQUENCE [LARGE SCALE GENOMIC DNA]</scope>
</reference>
<dbReference type="InterPro" id="IPR006019">
    <property type="entry name" value="PID_Shc-like"/>
</dbReference>
<dbReference type="InterPro" id="IPR035676">
    <property type="entry name" value="SHC_SH2"/>
</dbReference>
<evidence type="ECO:0000313" key="6">
    <source>
        <dbReference type="EMBL" id="CAH3022328.1"/>
    </source>
</evidence>
<protein>
    <submittedName>
        <fullName evidence="6">Uncharacterized protein</fullName>
    </submittedName>
</protein>
<dbReference type="CDD" id="cd09925">
    <property type="entry name" value="SH2_SHC"/>
    <property type="match status" value="1"/>
</dbReference>
<dbReference type="PROSITE" id="PS50001">
    <property type="entry name" value="SH2"/>
    <property type="match status" value="1"/>
</dbReference>
<dbReference type="SMART" id="SM00252">
    <property type="entry name" value="SH2"/>
    <property type="match status" value="1"/>
</dbReference>
<proteinExistence type="predicted"/>
<dbReference type="PRINTS" id="PR00629">
    <property type="entry name" value="SHCPIDOMAIN"/>
</dbReference>
<dbReference type="InterPro" id="IPR011993">
    <property type="entry name" value="PH-like_dom_sf"/>
</dbReference>
<dbReference type="InterPro" id="IPR051235">
    <property type="entry name" value="CEP152/SHC-Transforming"/>
</dbReference>
<accession>A0ABN8M3K0</accession>
<evidence type="ECO:0000313" key="7">
    <source>
        <dbReference type="Proteomes" id="UP001159427"/>
    </source>
</evidence>
<dbReference type="PROSITE" id="PS01179">
    <property type="entry name" value="PID"/>
    <property type="match status" value="1"/>
</dbReference>
<comment type="caution">
    <text evidence="6">The sequence shown here is derived from an EMBL/GenBank/DDBJ whole genome shotgun (WGS) entry which is preliminary data.</text>
</comment>
<dbReference type="InterPro" id="IPR006020">
    <property type="entry name" value="PTB/PI_dom"/>
</dbReference>
<dbReference type="InterPro" id="IPR000980">
    <property type="entry name" value="SH2"/>
</dbReference>
<feature type="domain" description="PID" evidence="4">
    <location>
        <begin position="38"/>
        <end position="144"/>
    </location>
</feature>
<evidence type="ECO:0000256" key="2">
    <source>
        <dbReference type="PROSITE-ProRule" id="PRU00191"/>
    </source>
</evidence>
<feature type="region of interest" description="Disordered" evidence="3">
    <location>
        <begin position="337"/>
        <end position="431"/>
    </location>
</feature>
<gene>
    <name evidence="6" type="ORF">PEVE_00014979</name>
</gene>
<feature type="compositionally biased region" description="Polar residues" evidence="3">
    <location>
        <begin position="389"/>
        <end position="399"/>
    </location>
</feature>
<evidence type="ECO:0000256" key="3">
    <source>
        <dbReference type="SAM" id="MobiDB-lite"/>
    </source>
</evidence>
<dbReference type="Pfam" id="PF00640">
    <property type="entry name" value="PID"/>
    <property type="match status" value="1"/>
</dbReference>
<dbReference type="SUPFAM" id="SSF50729">
    <property type="entry name" value="PH domain-like"/>
    <property type="match status" value="1"/>
</dbReference>
<dbReference type="Gene3D" id="2.30.29.30">
    <property type="entry name" value="Pleckstrin-homology domain (PH domain)/Phosphotyrosine-binding domain (PTB)"/>
    <property type="match status" value="1"/>
</dbReference>
<dbReference type="PRINTS" id="PR00401">
    <property type="entry name" value="SH2DOMAIN"/>
</dbReference>
<evidence type="ECO:0000259" key="5">
    <source>
        <dbReference type="PROSITE" id="PS50001"/>
    </source>
</evidence>
<dbReference type="PANTHER" id="PTHR10337:SF11">
    <property type="entry name" value="DSHC PROTEIN"/>
    <property type="match status" value="1"/>
</dbReference>
<feature type="compositionally biased region" description="Basic and acidic residues" evidence="3">
    <location>
        <begin position="344"/>
        <end position="357"/>
    </location>
</feature>